<sequence length="53" mass="5830">MNDLDSVMDDEEHLQAASNKAWMAEIKSSPTATFVGRSCIQARICRLIADGCE</sequence>
<protein>
    <submittedName>
        <fullName evidence="1">Uncharacterized protein</fullName>
    </submittedName>
</protein>
<proteinExistence type="predicted"/>
<keyword evidence="2" id="KW-1185">Reference proteome</keyword>
<evidence type="ECO:0000313" key="2">
    <source>
        <dbReference type="Proteomes" id="UP001205601"/>
    </source>
</evidence>
<evidence type="ECO:0000313" key="1">
    <source>
        <dbReference type="EMBL" id="MCT8330615.1"/>
    </source>
</evidence>
<organism evidence="1 2">
    <name type="scientific">Albidovulum sediminis</name>
    <dbReference type="NCBI Taxonomy" id="3066345"/>
    <lineage>
        <taxon>Bacteria</taxon>
        <taxon>Pseudomonadati</taxon>
        <taxon>Pseudomonadota</taxon>
        <taxon>Alphaproteobacteria</taxon>
        <taxon>Rhodobacterales</taxon>
        <taxon>Paracoccaceae</taxon>
        <taxon>Albidovulum</taxon>
    </lineage>
</organism>
<dbReference type="Proteomes" id="UP001205601">
    <property type="component" value="Unassembled WGS sequence"/>
</dbReference>
<name>A0ABT2NPG9_9RHOB</name>
<dbReference type="EMBL" id="JAOCQF010000002">
    <property type="protein sequence ID" value="MCT8330615.1"/>
    <property type="molecule type" value="Genomic_DNA"/>
</dbReference>
<comment type="caution">
    <text evidence="1">The sequence shown here is derived from an EMBL/GenBank/DDBJ whole genome shotgun (WGS) entry which is preliminary data.</text>
</comment>
<reference evidence="2" key="1">
    <citation type="submission" date="2023-07" db="EMBL/GenBank/DDBJ databases">
        <title>Defluviimonas sediminis sp. nov., isolated from mangrove sediment.</title>
        <authorList>
            <person name="Liu L."/>
            <person name="Li J."/>
            <person name="Huang Y."/>
            <person name="Pan J."/>
            <person name="Li M."/>
        </authorList>
    </citation>
    <scope>NUCLEOTIDE SEQUENCE [LARGE SCALE GENOMIC DNA]</scope>
    <source>
        <strain evidence="2">FT324</strain>
    </source>
</reference>
<accession>A0ABT2NPG9</accession>
<gene>
    <name evidence="1" type="ORF">N5I32_13900</name>
</gene>